<protein>
    <submittedName>
        <fullName evidence="1">Uncharacterized protein</fullName>
    </submittedName>
</protein>
<proteinExistence type="predicted"/>
<reference evidence="2" key="1">
    <citation type="submission" date="2017-12" db="EMBL/GenBank/DDBJ databases">
        <authorList>
            <person name="Page C.L."/>
            <person name="McFadden E.F."/>
            <person name="Syed A.X."/>
            <person name="Lafty E.M."/>
            <person name="Hyatt D.A."/>
            <person name="Farronato D.M."/>
            <person name="Dong S.Z."/>
            <person name="Apostolopoulos E.L."/>
            <person name="Broussard G.W."/>
        </authorList>
    </citation>
    <scope>NUCLEOTIDE SEQUENCE [LARGE SCALE GENOMIC DNA]</scope>
</reference>
<accession>A0A2H5BH96</accession>
<evidence type="ECO:0000313" key="1">
    <source>
        <dbReference type="EMBL" id="AUG85381.1"/>
    </source>
</evidence>
<keyword evidence="2" id="KW-1185">Reference proteome</keyword>
<gene>
    <name evidence="1" type="ORF">THALASSA_202</name>
</gene>
<sequence length="82" mass="9015">MKLWHLILALVVGVTMMAFGTANIIEVGMKEYGETIHLQVCNGDITKAEAAVELKNAPFTDIAIEGYKSMDCSDVRKLVDEL</sequence>
<dbReference type="EMBL" id="MG649967">
    <property type="protein sequence ID" value="AUG85381.1"/>
    <property type="molecule type" value="Genomic_DNA"/>
</dbReference>
<dbReference type="Proteomes" id="UP000240962">
    <property type="component" value="Segment"/>
</dbReference>
<organism evidence="1 2">
    <name type="scientific">Vibrio phage Thalassa</name>
    <dbReference type="NCBI Taxonomy" id="2570301"/>
    <lineage>
        <taxon>Viruses</taxon>
        <taxon>Duplodnaviria</taxon>
        <taxon>Heunggongvirae</taxon>
        <taxon>Uroviricota</taxon>
        <taxon>Caudoviricetes</taxon>
        <taxon>Demerecviridae</taxon>
        <taxon>Ermolyevavirinae</taxon>
        <taxon>Thalassavirus</taxon>
        <taxon>Thalassavirus thalassa</taxon>
    </lineage>
</organism>
<name>A0A2H5BH96_9CAUD</name>
<evidence type="ECO:0000313" key="2">
    <source>
        <dbReference type="Proteomes" id="UP000240962"/>
    </source>
</evidence>